<gene>
    <name evidence="2" type="ORF">D4764_11G0008120</name>
</gene>
<dbReference type="EMBL" id="RHFK02000003">
    <property type="protein sequence ID" value="TWW78691.1"/>
    <property type="molecule type" value="Genomic_DNA"/>
</dbReference>
<dbReference type="InterPro" id="IPR043472">
    <property type="entry name" value="Macro_dom-like"/>
</dbReference>
<dbReference type="GO" id="GO:0005654">
    <property type="term" value="C:nucleoplasm"/>
    <property type="evidence" value="ECO:0007669"/>
    <property type="project" value="TreeGrafter"/>
</dbReference>
<dbReference type="GO" id="GO:0140291">
    <property type="term" value="P:peptidyl-glutamate ADP-deribosylation"/>
    <property type="evidence" value="ECO:0007669"/>
    <property type="project" value="TreeGrafter"/>
</dbReference>
<name>A0A5C6PIH7_9TELE</name>
<comment type="caution">
    <text evidence="2">The sequence shown here is derived from an EMBL/GenBank/DDBJ whole genome shotgun (WGS) entry which is preliminary data.</text>
</comment>
<accession>A0A5C6PIH7</accession>
<evidence type="ECO:0000313" key="2">
    <source>
        <dbReference type="EMBL" id="TWW78691.1"/>
    </source>
</evidence>
<dbReference type="GO" id="GO:0006974">
    <property type="term" value="P:DNA damage response"/>
    <property type="evidence" value="ECO:0007669"/>
    <property type="project" value="TreeGrafter"/>
</dbReference>
<protein>
    <recommendedName>
        <fullName evidence="1">Macro domain-containing protein</fullName>
    </recommendedName>
</protein>
<dbReference type="PANTHER" id="PTHR11106:SF104">
    <property type="entry name" value="ADP-RIBOSE GLYCOHYDROLASE MACROD2"/>
    <property type="match status" value="1"/>
</dbReference>
<dbReference type="Pfam" id="PF01661">
    <property type="entry name" value="Macro"/>
    <property type="match status" value="1"/>
</dbReference>
<dbReference type="SUPFAM" id="SSF52949">
    <property type="entry name" value="Macro domain-like"/>
    <property type="match status" value="1"/>
</dbReference>
<dbReference type="InterPro" id="IPR002589">
    <property type="entry name" value="Macro_dom"/>
</dbReference>
<dbReference type="PANTHER" id="PTHR11106">
    <property type="entry name" value="GANGLIOSIDE INDUCED DIFFERENTIATION ASSOCIATED PROTEIN 2-RELATED"/>
    <property type="match status" value="1"/>
</dbReference>
<evidence type="ECO:0000259" key="1">
    <source>
        <dbReference type="Pfam" id="PF01661"/>
    </source>
</evidence>
<dbReference type="GO" id="GO:0140293">
    <property type="term" value="F:ADP-ribosylglutamate hydrolase activity"/>
    <property type="evidence" value="ECO:0007669"/>
    <property type="project" value="TreeGrafter"/>
</dbReference>
<keyword evidence="3" id="KW-1185">Reference proteome</keyword>
<dbReference type="Gene3D" id="3.40.220.10">
    <property type="entry name" value="Leucine Aminopeptidase, subunit E, domain 1"/>
    <property type="match status" value="1"/>
</dbReference>
<proteinExistence type="predicted"/>
<dbReference type="GO" id="GO:0042278">
    <property type="term" value="P:purine nucleoside metabolic process"/>
    <property type="evidence" value="ECO:0007669"/>
    <property type="project" value="TreeGrafter"/>
</dbReference>
<organism evidence="2 3">
    <name type="scientific">Takifugu flavidus</name>
    <name type="common">sansaifugu</name>
    <dbReference type="NCBI Taxonomy" id="433684"/>
    <lineage>
        <taxon>Eukaryota</taxon>
        <taxon>Metazoa</taxon>
        <taxon>Chordata</taxon>
        <taxon>Craniata</taxon>
        <taxon>Vertebrata</taxon>
        <taxon>Euteleostomi</taxon>
        <taxon>Actinopterygii</taxon>
        <taxon>Neopterygii</taxon>
        <taxon>Teleostei</taxon>
        <taxon>Neoteleostei</taxon>
        <taxon>Acanthomorphata</taxon>
        <taxon>Eupercaria</taxon>
        <taxon>Tetraodontiformes</taxon>
        <taxon>Tetradontoidea</taxon>
        <taxon>Tetraodontidae</taxon>
        <taxon>Takifugu</taxon>
    </lineage>
</organism>
<feature type="domain" description="Macro" evidence="1">
    <location>
        <begin position="18"/>
        <end position="64"/>
    </location>
</feature>
<evidence type="ECO:0000313" key="3">
    <source>
        <dbReference type="Proteomes" id="UP000324091"/>
    </source>
</evidence>
<sequence>MTMLTPPIQTYLRAELDVIHTVGPVARNQVGTTENNDLKSCYWNSLQLVKEHSLKTVAVPALGALKGHSQPASLEAWTRQHCTGERREPRSSVRVELQLCVV</sequence>
<dbReference type="Proteomes" id="UP000324091">
    <property type="component" value="Chromosome 11"/>
</dbReference>
<reference evidence="2 3" key="1">
    <citation type="submission" date="2019-04" db="EMBL/GenBank/DDBJ databases">
        <title>Chromosome genome assembly for Takifugu flavidus.</title>
        <authorList>
            <person name="Xiao S."/>
        </authorList>
    </citation>
    <scope>NUCLEOTIDE SEQUENCE [LARGE SCALE GENOMIC DNA]</scope>
    <source>
        <strain evidence="2">HTHZ2018</strain>
        <tissue evidence="2">Muscle</tissue>
    </source>
</reference>
<dbReference type="AlphaFoldDB" id="A0A5C6PIH7"/>